<evidence type="ECO:0000313" key="3">
    <source>
        <dbReference type="Proteomes" id="UP001646157"/>
    </source>
</evidence>
<dbReference type="EMBL" id="JAFBDZ010000003">
    <property type="protein sequence ID" value="MBM7586498.1"/>
    <property type="molecule type" value="Genomic_DNA"/>
</dbReference>
<proteinExistence type="predicted"/>
<dbReference type="InterPro" id="IPR024217">
    <property type="entry name" value="DUF3813"/>
</dbReference>
<dbReference type="Proteomes" id="UP001646157">
    <property type="component" value="Unassembled WGS sequence"/>
</dbReference>
<feature type="compositionally biased region" description="Low complexity" evidence="1">
    <location>
        <begin position="32"/>
        <end position="52"/>
    </location>
</feature>
<gene>
    <name evidence="2" type="ORF">JOC86_003050</name>
</gene>
<comment type="caution">
    <text evidence="2">The sequence shown here is derived from an EMBL/GenBank/DDBJ whole genome shotgun (WGS) entry which is preliminary data.</text>
</comment>
<feature type="compositionally biased region" description="Polar residues" evidence="1">
    <location>
        <begin position="1"/>
        <end position="10"/>
    </location>
</feature>
<evidence type="ECO:0008006" key="4">
    <source>
        <dbReference type="Google" id="ProtNLM"/>
    </source>
</evidence>
<dbReference type="Pfam" id="PF12758">
    <property type="entry name" value="DUF3813"/>
    <property type="match status" value="1"/>
</dbReference>
<organism evidence="2 3">
    <name type="scientific">Rossellomorea pakistanensis</name>
    <dbReference type="NCBI Taxonomy" id="992288"/>
    <lineage>
        <taxon>Bacteria</taxon>
        <taxon>Bacillati</taxon>
        <taxon>Bacillota</taxon>
        <taxon>Bacilli</taxon>
        <taxon>Bacillales</taxon>
        <taxon>Bacillaceae</taxon>
        <taxon>Rossellomorea</taxon>
    </lineage>
</organism>
<evidence type="ECO:0000256" key="1">
    <source>
        <dbReference type="SAM" id="MobiDB-lite"/>
    </source>
</evidence>
<name>A0ABS2NF61_9BACI</name>
<feature type="region of interest" description="Disordered" evidence="1">
    <location>
        <begin position="1"/>
        <end position="60"/>
    </location>
</feature>
<keyword evidence="3" id="KW-1185">Reference proteome</keyword>
<accession>A0ABS2NF61</accession>
<sequence>MGNPLYQQARKSVMMAKNASENDRQNLKAKAKNALSSAYANSTAAEQQQLHQLQDELESL</sequence>
<dbReference type="RefSeq" id="WP_205173716.1">
    <property type="nucleotide sequence ID" value="NZ_JAFBDZ010000003.1"/>
</dbReference>
<evidence type="ECO:0000313" key="2">
    <source>
        <dbReference type="EMBL" id="MBM7586498.1"/>
    </source>
</evidence>
<protein>
    <recommendedName>
        <fullName evidence="4">DUF3813 domain-containing protein</fullName>
    </recommendedName>
</protein>
<reference evidence="2 3" key="1">
    <citation type="submission" date="2021-01" db="EMBL/GenBank/DDBJ databases">
        <title>Genomic Encyclopedia of Type Strains, Phase IV (KMG-IV): sequencing the most valuable type-strain genomes for metagenomic binning, comparative biology and taxonomic classification.</title>
        <authorList>
            <person name="Goeker M."/>
        </authorList>
    </citation>
    <scope>NUCLEOTIDE SEQUENCE [LARGE SCALE GENOMIC DNA]</scope>
    <source>
        <strain evidence="2 3">DSM 24834</strain>
    </source>
</reference>